<dbReference type="InterPro" id="IPR052797">
    <property type="entry name" value="RegFact_GeneExpr_CellDeath"/>
</dbReference>
<dbReference type="Proteomes" id="UP001331761">
    <property type="component" value="Unassembled WGS sequence"/>
</dbReference>
<dbReference type="Gene3D" id="3.30.160.60">
    <property type="entry name" value="Classic Zinc Finger"/>
    <property type="match status" value="1"/>
</dbReference>
<dbReference type="EMBL" id="WIXE01003499">
    <property type="protein sequence ID" value="KAK5983890.1"/>
    <property type="molecule type" value="Genomic_DNA"/>
</dbReference>
<gene>
    <name evidence="3" type="ORF">GCK32_000847</name>
</gene>
<evidence type="ECO:0000256" key="1">
    <source>
        <dbReference type="PROSITE-ProRule" id="PRU00042"/>
    </source>
</evidence>
<dbReference type="SUPFAM" id="SSF57667">
    <property type="entry name" value="beta-beta-alpha zinc fingers"/>
    <property type="match status" value="1"/>
</dbReference>
<dbReference type="InterPro" id="IPR036236">
    <property type="entry name" value="Znf_C2H2_sf"/>
</dbReference>
<evidence type="ECO:0000313" key="3">
    <source>
        <dbReference type="EMBL" id="KAK5983890.1"/>
    </source>
</evidence>
<comment type="caution">
    <text evidence="3">The sequence shown here is derived from an EMBL/GenBank/DDBJ whole genome shotgun (WGS) entry which is preliminary data.</text>
</comment>
<dbReference type="PROSITE" id="PS50157">
    <property type="entry name" value="ZINC_FINGER_C2H2_2"/>
    <property type="match status" value="2"/>
</dbReference>
<dbReference type="GO" id="GO:0008270">
    <property type="term" value="F:zinc ion binding"/>
    <property type="evidence" value="ECO:0007669"/>
    <property type="project" value="UniProtKB-KW"/>
</dbReference>
<accession>A0AAN8G587</accession>
<sequence length="356" mass="40781">MLLFKCLQLRNGIQSFAEEKRLLKPRNSRTPSVETCQSPHRIVSNEGGRGKCPECDKGFEFVKNLYQHVREVHHWDEGKVIRLKASSRRSKSNSENELPCEECGQLFTTKRRLITRKQKIHKIDAEIGASSVVLFADYSIVTGQLQNWSDFEDWKRAKELATLSHFVIRSSHETPKGRSIVHVCQHARGTGKDVDILALRRRYRMPRRINTHCSAFLNVLHLTDGSVHYNGCFGNVGHIVSTATLPLSPDDENVVVNMLKSGLTPSIILTRIRKDRWDPLLEYSKQPRICLISLKEIKYIAQKRGLVEGRYHKNDLFSLEELLKTSTDIFDYVYRKTSHPTGDGFVLVILTKSGKK</sequence>
<proteinExistence type="predicted"/>
<evidence type="ECO:0000259" key="2">
    <source>
        <dbReference type="PROSITE" id="PS50157"/>
    </source>
</evidence>
<keyword evidence="1" id="KW-0863">Zinc-finger</keyword>
<dbReference type="PANTHER" id="PTHR33936:SF18">
    <property type="entry name" value="C2H2-TYPE DOMAIN-CONTAINING PROTEIN"/>
    <property type="match status" value="1"/>
</dbReference>
<dbReference type="PANTHER" id="PTHR33936">
    <property type="entry name" value="PROTEIN CBG17840"/>
    <property type="match status" value="1"/>
</dbReference>
<dbReference type="AlphaFoldDB" id="A0AAN8G587"/>
<feature type="domain" description="C2H2-type" evidence="2">
    <location>
        <begin position="50"/>
        <end position="78"/>
    </location>
</feature>
<keyword evidence="1" id="KW-0479">Metal-binding</keyword>
<keyword evidence="4" id="KW-1185">Reference proteome</keyword>
<dbReference type="PROSITE" id="PS00028">
    <property type="entry name" value="ZINC_FINGER_C2H2_1"/>
    <property type="match status" value="1"/>
</dbReference>
<organism evidence="3 4">
    <name type="scientific">Trichostrongylus colubriformis</name>
    <name type="common">Black scour worm</name>
    <dbReference type="NCBI Taxonomy" id="6319"/>
    <lineage>
        <taxon>Eukaryota</taxon>
        <taxon>Metazoa</taxon>
        <taxon>Ecdysozoa</taxon>
        <taxon>Nematoda</taxon>
        <taxon>Chromadorea</taxon>
        <taxon>Rhabditida</taxon>
        <taxon>Rhabditina</taxon>
        <taxon>Rhabditomorpha</taxon>
        <taxon>Strongyloidea</taxon>
        <taxon>Trichostrongylidae</taxon>
        <taxon>Trichostrongylus</taxon>
    </lineage>
</organism>
<reference evidence="3 4" key="1">
    <citation type="submission" date="2019-10" db="EMBL/GenBank/DDBJ databases">
        <title>Assembly and Annotation for the nematode Trichostrongylus colubriformis.</title>
        <authorList>
            <person name="Martin J."/>
        </authorList>
    </citation>
    <scope>NUCLEOTIDE SEQUENCE [LARGE SCALE GENOMIC DNA]</scope>
    <source>
        <strain evidence="3">G859</strain>
        <tissue evidence="3">Whole worm</tissue>
    </source>
</reference>
<dbReference type="InterPro" id="IPR013087">
    <property type="entry name" value="Znf_C2H2_type"/>
</dbReference>
<feature type="domain" description="C2H2-type" evidence="2">
    <location>
        <begin position="98"/>
        <end position="126"/>
    </location>
</feature>
<protein>
    <recommendedName>
        <fullName evidence="2">C2H2-type domain-containing protein</fullName>
    </recommendedName>
</protein>
<name>A0AAN8G587_TRICO</name>
<dbReference type="SMART" id="SM00355">
    <property type="entry name" value="ZnF_C2H2"/>
    <property type="match status" value="2"/>
</dbReference>
<evidence type="ECO:0000313" key="4">
    <source>
        <dbReference type="Proteomes" id="UP001331761"/>
    </source>
</evidence>
<keyword evidence="1" id="KW-0862">Zinc</keyword>